<dbReference type="PANTHER" id="PTHR43179:SF12">
    <property type="entry name" value="GALACTOFURANOSYLTRANSFERASE GLFT2"/>
    <property type="match status" value="1"/>
</dbReference>
<gene>
    <name evidence="5" type="ORF">H9Y05_00190</name>
</gene>
<dbReference type="SUPFAM" id="SSF53448">
    <property type="entry name" value="Nucleotide-diphospho-sugar transferases"/>
    <property type="match status" value="1"/>
</dbReference>
<dbReference type="AlphaFoldDB" id="A0A8J6TRB6"/>
<keyword evidence="6" id="KW-1185">Reference proteome</keyword>
<dbReference type="Pfam" id="PF00535">
    <property type="entry name" value="Glycos_transf_2"/>
    <property type="match status" value="1"/>
</dbReference>
<sequence length="345" mass="39607">MRELSIVILNWNGCNYLRQFLPSVTAFSGDARIILADNASTDDSVYFVRENYPAVEIIVNTENGGFAKGYNDALKHVKSKYYLLLNSDIEVTENWLSPLLERMTDDSVAGCQPKVLSYHNKHHFEHAGASGGYLDVDYFPFCRGRIFDSIEADEHQYDGATEVFWATGAALLIRSEVYHRLGGFDESFFAHMEEIDLCWRAKKLGYSFHVEPKSIVYHVGGGTLSYMSPRKTYLNFRNSLYMIVKNHEGLLFPKLFSRMCLDGIAGVRFLVKGELKNLWAVLTSHFSMYANLSTLLKKRKEIRKSVNNSNKNGYYKGSILWAYYFKRVSKYADLNQRLFITDKNV</sequence>
<dbReference type="RefSeq" id="WP_163492562.1">
    <property type="nucleotide sequence ID" value="NZ_JACVEL010000001.1"/>
</dbReference>
<dbReference type="EMBL" id="JACVEL010000001">
    <property type="protein sequence ID" value="MBC9810882.1"/>
    <property type="molecule type" value="Genomic_DNA"/>
</dbReference>
<organism evidence="5 6">
    <name type="scientific">Taishania pollutisoli</name>
    <dbReference type="NCBI Taxonomy" id="2766479"/>
    <lineage>
        <taxon>Bacteria</taxon>
        <taxon>Pseudomonadati</taxon>
        <taxon>Bacteroidota</taxon>
        <taxon>Flavobacteriia</taxon>
        <taxon>Flavobacteriales</taxon>
        <taxon>Crocinitomicaceae</taxon>
        <taxon>Taishania</taxon>
    </lineage>
</organism>
<dbReference type="InterPro" id="IPR001173">
    <property type="entry name" value="Glyco_trans_2-like"/>
</dbReference>
<keyword evidence="2" id="KW-0328">Glycosyltransferase</keyword>
<dbReference type="PANTHER" id="PTHR43179">
    <property type="entry name" value="RHAMNOSYLTRANSFERASE WBBL"/>
    <property type="match status" value="1"/>
</dbReference>
<accession>A0A8J6TRB6</accession>
<proteinExistence type="inferred from homology"/>
<dbReference type="CDD" id="cd04186">
    <property type="entry name" value="GT_2_like_c"/>
    <property type="match status" value="1"/>
</dbReference>
<dbReference type="Proteomes" id="UP000652681">
    <property type="component" value="Unassembled WGS sequence"/>
</dbReference>
<dbReference type="InterPro" id="IPR029044">
    <property type="entry name" value="Nucleotide-diphossugar_trans"/>
</dbReference>
<protein>
    <submittedName>
        <fullName evidence="5">Glycosyltransferase family 2 protein</fullName>
    </submittedName>
</protein>
<dbReference type="Gene3D" id="3.90.550.10">
    <property type="entry name" value="Spore Coat Polysaccharide Biosynthesis Protein SpsA, Chain A"/>
    <property type="match status" value="1"/>
</dbReference>
<comment type="similarity">
    <text evidence="1">Belongs to the glycosyltransferase 2 family.</text>
</comment>
<dbReference type="GO" id="GO:0016757">
    <property type="term" value="F:glycosyltransferase activity"/>
    <property type="evidence" value="ECO:0007669"/>
    <property type="project" value="UniProtKB-KW"/>
</dbReference>
<evidence type="ECO:0000313" key="5">
    <source>
        <dbReference type="EMBL" id="MBC9810882.1"/>
    </source>
</evidence>
<evidence type="ECO:0000259" key="4">
    <source>
        <dbReference type="Pfam" id="PF00535"/>
    </source>
</evidence>
<comment type="caution">
    <text evidence="5">The sequence shown here is derived from an EMBL/GenBank/DDBJ whole genome shotgun (WGS) entry which is preliminary data.</text>
</comment>
<name>A0A8J6TRB6_9FLAO</name>
<evidence type="ECO:0000256" key="2">
    <source>
        <dbReference type="ARBA" id="ARBA00022676"/>
    </source>
</evidence>
<evidence type="ECO:0000256" key="1">
    <source>
        <dbReference type="ARBA" id="ARBA00006739"/>
    </source>
</evidence>
<keyword evidence="3" id="KW-0808">Transferase</keyword>
<feature type="domain" description="Glycosyltransferase 2-like" evidence="4">
    <location>
        <begin position="5"/>
        <end position="117"/>
    </location>
</feature>
<evidence type="ECO:0000256" key="3">
    <source>
        <dbReference type="ARBA" id="ARBA00022679"/>
    </source>
</evidence>
<reference evidence="5" key="1">
    <citation type="submission" date="2020-09" db="EMBL/GenBank/DDBJ databases">
        <title>Taishania pollutisoli gen. nov., sp. nov., Isolated from Tetrabromobisphenol A-Contaminated Soil.</title>
        <authorList>
            <person name="Chen Q."/>
        </authorList>
    </citation>
    <scope>NUCLEOTIDE SEQUENCE</scope>
    <source>
        <strain evidence="5">CZZ-1</strain>
    </source>
</reference>
<evidence type="ECO:0000313" key="6">
    <source>
        <dbReference type="Proteomes" id="UP000652681"/>
    </source>
</evidence>